<comment type="caution">
    <text evidence="1">The sequence shown here is derived from an EMBL/GenBank/DDBJ whole genome shotgun (WGS) entry which is preliminary data.</text>
</comment>
<gene>
    <name evidence="1" type="ORF">PLOB_00031586</name>
</gene>
<dbReference type="CDD" id="cd02440">
    <property type="entry name" value="AdoMet_MTases"/>
    <property type="match status" value="1"/>
</dbReference>
<dbReference type="InterPro" id="IPR029063">
    <property type="entry name" value="SAM-dependent_MTases_sf"/>
</dbReference>
<name>A0ABN8NWR4_9CNID</name>
<dbReference type="Gene3D" id="3.40.50.150">
    <property type="entry name" value="Vaccinia Virus protein VP39"/>
    <property type="match status" value="1"/>
</dbReference>
<accession>A0ABN8NWR4</accession>
<evidence type="ECO:0000313" key="1">
    <source>
        <dbReference type="EMBL" id="CAH3125068.1"/>
    </source>
</evidence>
<sequence length="292" mass="33001">MAAILAKEGHYLATMEAFQSSISLKAVEKMFDYVDEMAAHVMTNMFKSGRNAPPLFRVLGVGSGDGRIDLRILDVVLSAIGCSKIHATIIEPDVELMARFRSRVSPFPKTLEGKATFEWHEMILEKFMESSPQVQHFDLIHFVASLYYMDAEQALRNCYARLASGGAIFCTLVPEESFFPKLARKLKGKINLGSTNKFYTEVDLESISKRNNWNYKELKKCSTDVDITSCFDHSSTAGGLLLDFLTHCQDFRGTVDKMLCKEVMNFLEEQSFTDDSGRKLIKPERIAVVIYK</sequence>
<dbReference type="Pfam" id="PF13489">
    <property type="entry name" value="Methyltransf_23"/>
    <property type="match status" value="1"/>
</dbReference>
<protein>
    <recommendedName>
        <fullName evidence="3">Histamine N-methyltransferase</fullName>
    </recommendedName>
</protein>
<keyword evidence="2" id="KW-1185">Reference proteome</keyword>
<evidence type="ECO:0000313" key="2">
    <source>
        <dbReference type="Proteomes" id="UP001159405"/>
    </source>
</evidence>
<reference evidence="1 2" key="1">
    <citation type="submission" date="2022-05" db="EMBL/GenBank/DDBJ databases">
        <authorList>
            <consortium name="Genoscope - CEA"/>
            <person name="William W."/>
        </authorList>
    </citation>
    <scope>NUCLEOTIDE SEQUENCE [LARGE SCALE GENOMIC DNA]</scope>
</reference>
<dbReference type="Proteomes" id="UP001159405">
    <property type="component" value="Unassembled WGS sequence"/>
</dbReference>
<dbReference type="EMBL" id="CALNXK010000040">
    <property type="protein sequence ID" value="CAH3125068.1"/>
    <property type="molecule type" value="Genomic_DNA"/>
</dbReference>
<evidence type="ECO:0008006" key="3">
    <source>
        <dbReference type="Google" id="ProtNLM"/>
    </source>
</evidence>
<proteinExistence type="predicted"/>
<organism evidence="1 2">
    <name type="scientific">Porites lobata</name>
    <dbReference type="NCBI Taxonomy" id="104759"/>
    <lineage>
        <taxon>Eukaryota</taxon>
        <taxon>Metazoa</taxon>
        <taxon>Cnidaria</taxon>
        <taxon>Anthozoa</taxon>
        <taxon>Hexacorallia</taxon>
        <taxon>Scleractinia</taxon>
        <taxon>Fungiina</taxon>
        <taxon>Poritidae</taxon>
        <taxon>Porites</taxon>
    </lineage>
</organism>
<dbReference type="SUPFAM" id="SSF53335">
    <property type="entry name" value="S-adenosyl-L-methionine-dependent methyltransferases"/>
    <property type="match status" value="1"/>
</dbReference>